<organism evidence="2 3">
    <name type="scientific">Allokutzneria oryzae</name>
    <dbReference type="NCBI Taxonomy" id="1378989"/>
    <lineage>
        <taxon>Bacteria</taxon>
        <taxon>Bacillati</taxon>
        <taxon>Actinomycetota</taxon>
        <taxon>Actinomycetes</taxon>
        <taxon>Pseudonocardiales</taxon>
        <taxon>Pseudonocardiaceae</taxon>
        <taxon>Allokutzneria</taxon>
    </lineage>
</organism>
<gene>
    <name evidence="2" type="ORF">ACFFQA_04170</name>
</gene>
<name>A0ABV5ZQG1_9PSEU</name>
<protein>
    <submittedName>
        <fullName evidence="2">Uncharacterized protein</fullName>
    </submittedName>
</protein>
<comment type="caution">
    <text evidence="2">The sequence shown here is derived from an EMBL/GenBank/DDBJ whole genome shotgun (WGS) entry which is preliminary data.</text>
</comment>
<feature type="transmembrane region" description="Helical" evidence="1">
    <location>
        <begin position="74"/>
        <end position="94"/>
    </location>
</feature>
<keyword evidence="3" id="KW-1185">Reference proteome</keyword>
<feature type="transmembrane region" description="Helical" evidence="1">
    <location>
        <begin position="12"/>
        <end position="30"/>
    </location>
</feature>
<proteinExistence type="predicted"/>
<feature type="transmembrane region" description="Helical" evidence="1">
    <location>
        <begin position="50"/>
        <end position="69"/>
    </location>
</feature>
<keyword evidence="1" id="KW-0812">Transmembrane</keyword>
<keyword evidence="1" id="KW-0472">Membrane</keyword>
<feature type="transmembrane region" description="Helical" evidence="1">
    <location>
        <begin position="106"/>
        <end position="124"/>
    </location>
</feature>
<reference evidence="2 3" key="1">
    <citation type="submission" date="2024-09" db="EMBL/GenBank/DDBJ databases">
        <authorList>
            <person name="Sun Q."/>
            <person name="Mori K."/>
        </authorList>
    </citation>
    <scope>NUCLEOTIDE SEQUENCE [LARGE SCALE GENOMIC DNA]</scope>
    <source>
        <strain evidence="2 3">TBRC 7907</strain>
    </source>
</reference>
<accession>A0ABV5ZQG1</accession>
<evidence type="ECO:0000313" key="2">
    <source>
        <dbReference type="EMBL" id="MFB9903127.1"/>
    </source>
</evidence>
<evidence type="ECO:0000313" key="3">
    <source>
        <dbReference type="Proteomes" id="UP001589693"/>
    </source>
</evidence>
<evidence type="ECO:0000256" key="1">
    <source>
        <dbReference type="SAM" id="Phobius"/>
    </source>
</evidence>
<keyword evidence="1" id="KW-1133">Transmembrane helix</keyword>
<dbReference type="RefSeq" id="WP_377850260.1">
    <property type="nucleotide sequence ID" value="NZ_JBHLZU010000003.1"/>
</dbReference>
<sequence>MTDVAGRTGTRFVQVVVVLGALFMLVIGIWMRLWPDHFARVVNFPPHVHFLHDAGVFQIGIGMMMLFALRWRDVIALVLAGFFLTNTLHAVNHVEDLHLGGRATDWVYLTALSLVTLVALVVRLRHLRR</sequence>
<dbReference type="Proteomes" id="UP001589693">
    <property type="component" value="Unassembled WGS sequence"/>
</dbReference>
<dbReference type="EMBL" id="JBHLZU010000003">
    <property type="protein sequence ID" value="MFB9903127.1"/>
    <property type="molecule type" value="Genomic_DNA"/>
</dbReference>